<organism evidence="1 2">
    <name type="scientific">Thiobacillus sedimenti</name>
    <dbReference type="NCBI Taxonomy" id="3110231"/>
    <lineage>
        <taxon>Bacteria</taxon>
        <taxon>Pseudomonadati</taxon>
        <taxon>Pseudomonadota</taxon>
        <taxon>Betaproteobacteria</taxon>
        <taxon>Nitrosomonadales</taxon>
        <taxon>Thiobacillaceae</taxon>
        <taxon>Thiobacillus</taxon>
    </lineage>
</organism>
<keyword evidence="2" id="KW-1185">Reference proteome</keyword>
<dbReference type="EMBL" id="CP141769">
    <property type="protein sequence ID" value="WRS38638.1"/>
    <property type="molecule type" value="Genomic_DNA"/>
</dbReference>
<reference evidence="1 2" key="1">
    <citation type="submission" date="2023-12" db="EMBL/GenBank/DDBJ databases">
        <title>Thiobacillus sedimentum sp. nov., a chemolithoautotrophic sulfur-oxidizing bacterium isolated from freshwater sediment.</title>
        <authorList>
            <person name="Luo J."/>
            <person name="Dai C."/>
        </authorList>
    </citation>
    <scope>NUCLEOTIDE SEQUENCE [LARGE SCALE GENOMIC DNA]</scope>
    <source>
        <strain evidence="1 2">SCUT-2</strain>
    </source>
</reference>
<evidence type="ECO:0008006" key="3">
    <source>
        <dbReference type="Google" id="ProtNLM"/>
    </source>
</evidence>
<gene>
    <name evidence="1" type="ORF">VA613_11575</name>
</gene>
<accession>A0ABZ1CGZ3</accession>
<proteinExistence type="predicted"/>
<sequence>MKKALRACLATAILAGLTGCEIHPVQRSEVPVYAGDYDLRIAFTDRDRAVIRDYYRGAYRLPPGLAKQGKIPPGHAFRLQRHHEVPAGVAWQALPADVEHRLSRLPEGYVRVRIGADVAILQARTRIVLDVIDDLGD</sequence>
<dbReference type="PROSITE" id="PS51257">
    <property type="entry name" value="PROKAR_LIPOPROTEIN"/>
    <property type="match status" value="1"/>
</dbReference>
<name>A0ABZ1CGZ3_9PROT</name>
<dbReference type="RefSeq" id="WP_324779170.1">
    <property type="nucleotide sequence ID" value="NZ_CP141769.1"/>
</dbReference>
<protein>
    <recommendedName>
        <fullName evidence="3">Lipoprotein</fullName>
    </recommendedName>
</protein>
<dbReference type="Gene3D" id="3.10.450.160">
    <property type="entry name" value="inner membrane protein cigr"/>
    <property type="match status" value="1"/>
</dbReference>
<evidence type="ECO:0000313" key="1">
    <source>
        <dbReference type="EMBL" id="WRS38638.1"/>
    </source>
</evidence>
<evidence type="ECO:0000313" key="2">
    <source>
        <dbReference type="Proteomes" id="UP001334732"/>
    </source>
</evidence>
<dbReference type="Proteomes" id="UP001334732">
    <property type="component" value="Chromosome"/>
</dbReference>